<dbReference type="OrthoDB" id="10045006at2759"/>
<dbReference type="AlphaFoldDB" id="A0A7M7REP2"/>
<keyword evidence="3" id="KW-1185">Reference proteome</keyword>
<dbReference type="GeneID" id="579795"/>
<sequence>MSWFQKLFGHNHGVVIGMLHVPALPGTPCHNMALQAIIKKVCEEARGYMRAGITGLMLENMHDVPYIQPNHVGPEITASMTAVSSAVRQEYPDIPLGVQVLSAANKQALAVALAAGLDFIRAEGFVFSHVGDEGFQNACAGELLRYRKQIGADHIKILTDIKKKHSSHAITSDVSIAETAKAAEFFLSDGVIVTGTSTGIPTSPQDIQEVREAVSLPVVIGSGVTVDNLHESRAMLHANGCIVGSHFKHGGHWQNNVDFERVKCFMDEAKTLQT</sequence>
<dbReference type="PANTHER" id="PTHR21381:SF3">
    <property type="entry name" value="SGC REGION PROTEIN SGCQ-RELATED"/>
    <property type="match status" value="1"/>
</dbReference>
<protein>
    <recommendedName>
        <fullName evidence="4">BtpA domain containing protein</fullName>
    </recommendedName>
</protein>
<organism evidence="2 3">
    <name type="scientific">Strongylocentrotus purpuratus</name>
    <name type="common">Purple sea urchin</name>
    <dbReference type="NCBI Taxonomy" id="7668"/>
    <lineage>
        <taxon>Eukaryota</taxon>
        <taxon>Metazoa</taxon>
        <taxon>Echinodermata</taxon>
        <taxon>Eleutherozoa</taxon>
        <taxon>Echinozoa</taxon>
        <taxon>Echinoidea</taxon>
        <taxon>Euechinoidea</taxon>
        <taxon>Echinacea</taxon>
        <taxon>Camarodonta</taxon>
        <taxon>Echinidea</taxon>
        <taxon>Strongylocentrotidae</taxon>
        <taxon>Strongylocentrotus</taxon>
    </lineage>
</organism>
<dbReference type="InterPro" id="IPR011060">
    <property type="entry name" value="RibuloseP-bd_barrel"/>
</dbReference>
<proteinExistence type="inferred from homology"/>
<dbReference type="NCBIfam" id="TIGR00259">
    <property type="entry name" value="thylakoid_BtpA"/>
    <property type="match status" value="1"/>
</dbReference>
<dbReference type="InParanoid" id="A0A7M7REP2"/>
<evidence type="ECO:0000256" key="1">
    <source>
        <dbReference type="ARBA" id="ARBA00006007"/>
    </source>
</evidence>
<evidence type="ECO:0000313" key="2">
    <source>
        <dbReference type="EnsemblMetazoa" id="XP_784983"/>
    </source>
</evidence>
<dbReference type="RefSeq" id="XP_011670542.2">
    <property type="nucleotide sequence ID" value="XM_011672240.2"/>
</dbReference>
<dbReference type="OMA" id="ENFFDAP"/>
<dbReference type="EnsemblMetazoa" id="XM_779890">
    <property type="protein sequence ID" value="XP_784983"/>
    <property type="gene ID" value="LOC579795"/>
</dbReference>
<dbReference type="KEGG" id="spu:579795"/>
<reference evidence="2" key="2">
    <citation type="submission" date="2021-01" db="UniProtKB">
        <authorList>
            <consortium name="EnsemblMetazoa"/>
        </authorList>
    </citation>
    <scope>IDENTIFICATION</scope>
</reference>
<dbReference type="EnsemblMetazoa" id="XM_011672240">
    <property type="protein sequence ID" value="XP_011670542"/>
    <property type="gene ID" value="LOC579795"/>
</dbReference>
<dbReference type="InterPro" id="IPR005137">
    <property type="entry name" value="BtpA"/>
</dbReference>
<evidence type="ECO:0008006" key="4">
    <source>
        <dbReference type="Google" id="ProtNLM"/>
    </source>
</evidence>
<comment type="similarity">
    <text evidence="1">Belongs to the BtpA family.</text>
</comment>
<dbReference type="Proteomes" id="UP000007110">
    <property type="component" value="Unassembled WGS sequence"/>
</dbReference>
<dbReference type="Pfam" id="PF03437">
    <property type="entry name" value="BtpA"/>
    <property type="match status" value="1"/>
</dbReference>
<dbReference type="CDD" id="cd04722">
    <property type="entry name" value="TIM_phosphate_binding"/>
    <property type="match status" value="1"/>
</dbReference>
<reference evidence="3" key="1">
    <citation type="submission" date="2015-02" db="EMBL/GenBank/DDBJ databases">
        <title>Genome sequencing for Strongylocentrotus purpuratus.</title>
        <authorList>
            <person name="Murali S."/>
            <person name="Liu Y."/>
            <person name="Vee V."/>
            <person name="English A."/>
            <person name="Wang M."/>
            <person name="Skinner E."/>
            <person name="Han Y."/>
            <person name="Muzny D.M."/>
            <person name="Worley K.C."/>
            <person name="Gibbs R.A."/>
        </authorList>
    </citation>
    <scope>NUCLEOTIDE SEQUENCE</scope>
</reference>
<dbReference type="Gene3D" id="3.20.20.70">
    <property type="entry name" value="Aldolase class I"/>
    <property type="match status" value="1"/>
</dbReference>
<dbReference type="PANTHER" id="PTHR21381">
    <property type="entry name" value="ZGC:162297"/>
    <property type="match status" value="1"/>
</dbReference>
<dbReference type="InterPro" id="IPR013785">
    <property type="entry name" value="Aldolase_TIM"/>
</dbReference>
<dbReference type="PIRSF" id="PIRSF005956">
    <property type="entry name" value="BtpA"/>
    <property type="match status" value="1"/>
</dbReference>
<dbReference type="SUPFAM" id="SSF51366">
    <property type="entry name" value="Ribulose-phoshate binding barrel"/>
    <property type="match status" value="1"/>
</dbReference>
<name>A0A7M7REP2_STRPU</name>
<accession>A0A7M7REP2</accession>
<evidence type="ECO:0000313" key="3">
    <source>
        <dbReference type="Proteomes" id="UP000007110"/>
    </source>
</evidence>
<dbReference type="RefSeq" id="XP_784983.3">
    <property type="nucleotide sequence ID" value="XM_779890.5"/>
</dbReference>